<dbReference type="GO" id="GO:0005634">
    <property type="term" value="C:nucleus"/>
    <property type="evidence" value="ECO:0007669"/>
    <property type="project" value="TreeGrafter"/>
</dbReference>
<dbReference type="GO" id="GO:0016538">
    <property type="term" value="F:cyclin-dependent protein serine/threonine kinase regulator activity"/>
    <property type="evidence" value="ECO:0007669"/>
    <property type="project" value="TreeGrafter"/>
</dbReference>
<feature type="compositionally biased region" description="Low complexity" evidence="1">
    <location>
        <begin position="695"/>
        <end position="705"/>
    </location>
</feature>
<dbReference type="Gene3D" id="1.10.472.10">
    <property type="entry name" value="Cyclin-like"/>
    <property type="match status" value="1"/>
</dbReference>
<feature type="compositionally biased region" description="Low complexity" evidence="1">
    <location>
        <begin position="279"/>
        <end position="288"/>
    </location>
</feature>
<dbReference type="Proteomes" id="UP000724874">
    <property type="component" value="Unassembled WGS sequence"/>
</dbReference>
<dbReference type="PANTHER" id="PTHR15615:SF27">
    <property type="entry name" value="PHO85 CYCLIN CLG1"/>
    <property type="match status" value="1"/>
</dbReference>
<comment type="caution">
    <text evidence="2">The sequence shown here is derived from an EMBL/GenBank/DDBJ whole genome shotgun (WGS) entry which is preliminary data.</text>
</comment>
<feature type="compositionally biased region" description="Low complexity" evidence="1">
    <location>
        <begin position="485"/>
        <end position="497"/>
    </location>
</feature>
<feature type="region of interest" description="Disordered" evidence="1">
    <location>
        <begin position="544"/>
        <end position="563"/>
    </location>
</feature>
<feature type="region of interest" description="Disordered" evidence="1">
    <location>
        <begin position="777"/>
        <end position="802"/>
    </location>
</feature>
<dbReference type="CDD" id="cd20557">
    <property type="entry name" value="CYCLIN_ScPCL1-like"/>
    <property type="match status" value="1"/>
</dbReference>
<feature type="compositionally biased region" description="Polar residues" evidence="1">
    <location>
        <begin position="416"/>
        <end position="429"/>
    </location>
</feature>
<evidence type="ECO:0000313" key="3">
    <source>
        <dbReference type="Proteomes" id="UP000724874"/>
    </source>
</evidence>
<evidence type="ECO:0000313" key="2">
    <source>
        <dbReference type="EMBL" id="KAF8880915.1"/>
    </source>
</evidence>
<feature type="region of interest" description="Disordered" evidence="1">
    <location>
        <begin position="41"/>
        <end position="104"/>
    </location>
</feature>
<dbReference type="EMBL" id="JADNYJ010000136">
    <property type="protein sequence ID" value="KAF8880915.1"/>
    <property type="molecule type" value="Genomic_DNA"/>
</dbReference>
<organism evidence="2 3">
    <name type="scientific">Gymnopilus junonius</name>
    <name type="common">Spectacular rustgill mushroom</name>
    <name type="synonym">Gymnopilus spectabilis subsp. junonius</name>
    <dbReference type="NCBI Taxonomy" id="109634"/>
    <lineage>
        <taxon>Eukaryota</taxon>
        <taxon>Fungi</taxon>
        <taxon>Dikarya</taxon>
        <taxon>Basidiomycota</taxon>
        <taxon>Agaricomycotina</taxon>
        <taxon>Agaricomycetes</taxon>
        <taxon>Agaricomycetidae</taxon>
        <taxon>Agaricales</taxon>
        <taxon>Agaricineae</taxon>
        <taxon>Hymenogastraceae</taxon>
        <taxon>Gymnopilus</taxon>
    </lineage>
</organism>
<feature type="compositionally biased region" description="Low complexity" evidence="1">
    <location>
        <begin position="250"/>
        <end position="272"/>
    </location>
</feature>
<reference evidence="2" key="1">
    <citation type="submission" date="2020-11" db="EMBL/GenBank/DDBJ databases">
        <authorList>
            <consortium name="DOE Joint Genome Institute"/>
            <person name="Ahrendt S."/>
            <person name="Riley R."/>
            <person name="Andreopoulos W."/>
            <person name="LaButti K."/>
            <person name="Pangilinan J."/>
            <person name="Ruiz-duenas F.J."/>
            <person name="Barrasa J.M."/>
            <person name="Sanchez-Garcia M."/>
            <person name="Camarero S."/>
            <person name="Miyauchi S."/>
            <person name="Serrano A."/>
            <person name="Linde D."/>
            <person name="Babiker R."/>
            <person name="Drula E."/>
            <person name="Ayuso-Fernandez I."/>
            <person name="Pacheco R."/>
            <person name="Padilla G."/>
            <person name="Ferreira P."/>
            <person name="Barriuso J."/>
            <person name="Kellner H."/>
            <person name="Castanera R."/>
            <person name="Alfaro M."/>
            <person name="Ramirez L."/>
            <person name="Pisabarro A.G."/>
            <person name="Kuo A."/>
            <person name="Tritt A."/>
            <person name="Lipzen A."/>
            <person name="He G."/>
            <person name="Yan M."/>
            <person name="Ng V."/>
            <person name="Cullen D."/>
            <person name="Martin F."/>
            <person name="Rosso M.-N."/>
            <person name="Henrissat B."/>
            <person name="Hibbett D."/>
            <person name="Martinez A.T."/>
            <person name="Grigoriev I.V."/>
        </authorList>
    </citation>
    <scope>NUCLEOTIDE SEQUENCE</scope>
    <source>
        <strain evidence="2">AH 44721</strain>
    </source>
</reference>
<evidence type="ECO:0000256" key="1">
    <source>
        <dbReference type="SAM" id="MobiDB-lite"/>
    </source>
</evidence>
<dbReference type="OrthoDB" id="244495at2759"/>
<accession>A0A9P5NBW7</accession>
<feature type="region of interest" description="Disordered" evidence="1">
    <location>
        <begin position="477"/>
        <end position="497"/>
    </location>
</feature>
<feature type="compositionally biased region" description="Polar residues" evidence="1">
    <location>
        <begin position="582"/>
        <end position="596"/>
    </location>
</feature>
<keyword evidence="3" id="KW-1185">Reference proteome</keyword>
<dbReference type="Pfam" id="PF08613">
    <property type="entry name" value="Cyclin"/>
    <property type="match status" value="1"/>
</dbReference>
<feature type="compositionally biased region" description="Low complexity" evidence="1">
    <location>
        <begin position="643"/>
        <end position="655"/>
    </location>
</feature>
<feature type="region of interest" description="Disordered" evidence="1">
    <location>
        <begin position="402"/>
        <end position="435"/>
    </location>
</feature>
<proteinExistence type="predicted"/>
<feature type="region of interest" description="Disordered" evidence="1">
    <location>
        <begin position="582"/>
        <end position="705"/>
    </location>
</feature>
<dbReference type="GO" id="GO:0000307">
    <property type="term" value="C:cyclin-dependent protein kinase holoenzyme complex"/>
    <property type="evidence" value="ECO:0007669"/>
    <property type="project" value="TreeGrafter"/>
</dbReference>
<protein>
    <submittedName>
        <fullName evidence="2">Uncharacterized protein</fullName>
    </submittedName>
</protein>
<dbReference type="GO" id="GO:0019901">
    <property type="term" value="F:protein kinase binding"/>
    <property type="evidence" value="ECO:0007669"/>
    <property type="project" value="InterPro"/>
</dbReference>
<sequence length="825" mass="88145">MSFYTGSSYQLNLPRTPDAFTNVVSMNSVNGRASDLLHGFKGWRSSSSTTQKGVEAPLTPPMSTSFQARTTTGNPYPTFHQQHPSSSASISSRPSTSSGTSMTLPPIAHLERHLSHLPPLTPPEDIPSAQSSRLAPLPQILPVPLPRISAVSDDYYSTSSSKPMIVIPASQSQHSEVQQPPPLAVVVPPPQSESQVQAQPAVQQGTQDSTTSYVVDWLDFTRTRSAHFIAEKTCEMICYLWFAAPPPLSKSSSATSSPTGSPSTSPSMTCSLPTPPSSSPSSTAPPSTLQLVATPPFVQFMQKLLETTQVSQSMDACSTWERVQDCRSRAYDGNKFLDDNTYTNKTWSEVSGIELDEINRMEREFLLGVDFNLYVDKVTYESWLNLLKGLVLAKERDCRKWAGGRGSREKRKRVTAPTTPSVHSHPNGHTSHHVHAPQAAARTFSMNASVPPAAQAPAVVASATVARPTAKAYAYKTHHGHRARSTSPTVRTSSVPAPTTRHAAVYVSYAPSGSSTVPVSTYVPASTYTAPAVSTSNAYVYASSSTSTSTGTTTTSTYQAPAAPQPSYPSYTYLSTSYPSGTNSAFSSPTHRSSAPTGAKRTAEAAFSPTSATFTHLPSKRPVSMHGGMGISLRIPETQIGPSSGSSASGGASASPLDGLQSFERMSLSGGASGSAAPSPSPVRNLNPPKEQKGSTSSYSNSRSSVVPQTLSTAYDYSVNDDRRVSLSTCTSMRWRVRLSSRIMNLLITMGPTSRGGLSRTLTRRCRLPRWLLSAAPAARSNRKRTGTRMDTDSRGRPAEVSPARAASFQYVVCTRGSECGCGDE</sequence>
<feature type="compositionally biased region" description="Low complexity" evidence="1">
    <location>
        <begin position="544"/>
        <end position="562"/>
    </location>
</feature>
<name>A0A9P5NBW7_GYMJU</name>
<dbReference type="PANTHER" id="PTHR15615">
    <property type="match status" value="1"/>
</dbReference>
<gene>
    <name evidence="2" type="ORF">CPB84DRAFT_260124</name>
</gene>
<feature type="compositionally biased region" description="Low complexity" evidence="1">
    <location>
        <begin position="85"/>
        <end position="103"/>
    </location>
</feature>
<feature type="compositionally biased region" description="Basic and acidic residues" evidence="1">
    <location>
        <begin position="788"/>
        <end position="798"/>
    </location>
</feature>
<dbReference type="InterPro" id="IPR013922">
    <property type="entry name" value="Cyclin_PHO80-like"/>
</dbReference>
<dbReference type="AlphaFoldDB" id="A0A9P5NBW7"/>
<feature type="region of interest" description="Disordered" evidence="1">
    <location>
        <begin position="250"/>
        <end position="288"/>
    </location>
</feature>
<feature type="compositionally biased region" description="Polar residues" evidence="1">
    <location>
        <begin position="61"/>
        <end position="84"/>
    </location>
</feature>